<evidence type="ECO:0000313" key="1">
    <source>
        <dbReference type="EMBL" id="GIJ05874.1"/>
    </source>
</evidence>
<sequence>MTEPNPLDAFLDELYRGHERLTSGDIQRSAISADLPADLLTRVDALPEGEYAQDEAAEALQSL</sequence>
<evidence type="ECO:0000313" key="2">
    <source>
        <dbReference type="Proteomes" id="UP000652013"/>
    </source>
</evidence>
<dbReference type="Proteomes" id="UP000652013">
    <property type="component" value="Unassembled WGS sequence"/>
</dbReference>
<dbReference type="RefSeq" id="WP_203941053.1">
    <property type="nucleotide sequence ID" value="NZ_BAAAGJ010000003.1"/>
</dbReference>
<protein>
    <submittedName>
        <fullName evidence="1">Uncharacterized protein</fullName>
    </submittedName>
</protein>
<keyword evidence="2" id="KW-1185">Reference proteome</keyword>
<reference evidence="1" key="1">
    <citation type="submission" date="2021-01" db="EMBL/GenBank/DDBJ databases">
        <title>Whole genome shotgun sequence of Spirilliplanes yamanashiensis NBRC 15828.</title>
        <authorList>
            <person name="Komaki H."/>
            <person name="Tamura T."/>
        </authorList>
    </citation>
    <scope>NUCLEOTIDE SEQUENCE</scope>
    <source>
        <strain evidence="1">NBRC 15828</strain>
    </source>
</reference>
<proteinExistence type="predicted"/>
<accession>A0A8J3YDF4</accession>
<comment type="caution">
    <text evidence="1">The sequence shown here is derived from an EMBL/GenBank/DDBJ whole genome shotgun (WGS) entry which is preliminary data.</text>
</comment>
<dbReference type="EMBL" id="BOOY01000036">
    <property type="protein sequence ID" value="GIJ05874.1"/>
    <property type="molecule type" value="Genomic_DNA"/>
</dbReference>
<dbReference type="AlphaFoldDB" id="A0A8J3YDF4"/>
<gene>
    <name evidence="1" type="ORF">Sya03_52260</name>
</gene>
<name>A0A8J3YDF4_9ACTN</name>
<organism evidence="1 2">
    <name type="scientific">Spirilliplanes yamanashiensis</name>
    <dbReference type="NCBI Taxonomy" id="42233"/>
    <lineage>
        <taxon>Bacteria</taxon>
        <taxon>Bacillati</taxon>
        <taxon>Actinomycetota</taxon>
        <taxon>Actinomycetes</taxon>
        <taxon>Micromonosporales</taxon>
        <taxon>Micromonosporaceae</taxon>
        <taxon>Spirilliplanes</taxon>
    </lineage>
</organism>